<name>A0A512T4C0_9MICO</name>
<feature type="compositionally biased region" description="Low complexity" evidence="1">
    <location>
        <begin position="57"/>
        <end position="96"/>
    </location>
</feature>
<keyword evidence="2" id="KW-1133">Transmembrane helix</keyword>
<reference evidence="3 4" key="1">
    <citation type="submission" date="2019-07" db="EMBL/GenBank/DDBJ databases">
        <title>Whole genome shotgun sequence of Knoellia locipacati NBRC 109775.</title>
        <authorList>
            <person name="Hosoyama A."/>
            <person name="Uohara A."/>
            <person name="Ohji S."/>
            <person name="Ichikawa N."/>
        </authorList>
    </citation>
    <scope>NUCLEOTIDE SEQUENCE [LARGE SCALE GENOMIC DNA]</scope>
    <source>
        <strain evidence="3 4">NBRC 109775</strain>
    </source>
</reference>
<evidence type="ECO:0000313" key="3">
    <source>
        <dbReference type="EMBL" id="GEQ15067.1"/>
    </source>
</evidence>
<keyword evidence="2" id="KW-0472">Membrane</keyword>
<feature type="region of interest" description="Disordered" evidence="1">
    <location>
        <begin position="46"/>
        <end position="160"/>
    </location>
</feature>
<evidence type="ECO:0000256" key="1">
    <source>
        <dbReference type="SAM" id="MobiDB-lite"/>
    </source>
</evidence>
<keyword evidence="2" id="KW-0812">Transmembrane</keyword>
<evidence type="ECO:0000256" key="2">
    <source>
        <dbReference type="SAM" id="Phobius"/>
    </source>
</evidence>
<feature type="transmembrane region" description="Helical" evidence="2">
    <location>
        <begin position="165"/>
        <end position="186"/>
    </location>
</feature>
<proteinExistence type="predicted"/>
<dbReference type="Proteomes" id="UP000321793">
    <property type="component" value="Unassembled WGS sequence"/>
</dbReference>
<keyword evidence="4" id="KW-1185">Reference proteome</keyword>
<feature type="transmembrane region" description="Helical" evidence="2">
    <location>
        <begin position="192"/>
        <end position="212"/>
    </location>
</feature>
<organism evidence="3 4">
    <name type="scientific">Knoellia locipacati</name>
    <dbReference type="NCBI Taxonomy" id="882824"/>
    <lineage>
        <taxon>Bacteria</taxon>
        <taxon>Bacillati</taxon>
        <taxon>Actinomycetota</taxon>
        <taxon>Actinomycetes</taxon>
        <taxon>Micrococcales</taxon>
        <taxon>Intrasporangiaceae</taxon>
        <taxon>Knoellia</taxon>
    </lineage>
</organism>
<accession>A0A512T4C0</accession>
<comment type="caution">
    <text evidence="3">The sequence shown here is derived from an EMBL/GenBank/DDBJ whole genome shotgun (WGS) entry which is preliminary data.</text>
</comment>
<dbReference type="AlphaFoldDB" id="A0A512T4C0"/>
<dbReference type="EMBL" id="BKBA01000012">
    <property type="protein sequence ID" value="GEQ15067.1"/>
    <property type="molecule type" value="Genomic_DNA"/>
</dbReference>
<gene>
    <name evidence="3" type="ORF">KLO01_31140</name>
</gene>
<protein>
    <submittedName>
        <fullName evidence="3">Uncharacterized protein</fullName>
    </submittedName>
</protein>
<sequence>MQFVPETREATMNDRDIDAEFDAIVAHWDDDAATPPPPRTVQDITAAYAALSRPETDPAAPGDEPPAAEAPGVEPPADAAADSEATAGTDAPAAPAARPPAPKAPPRAWSMTPPTAPVQPRPAQAPDAEADAEPEAEAWRQGPSTDDEDDHFEPPEVQLPPGEDLGYWGALFGLIGGPLLLLWVVVTKPFYGGWWTLGAILMFFGGFALLVMRDPHDGDPWSGDDGARV</sequence>
<evidence type="ECO:0000313" key="4">
    <source>
        <dbReference type="Proteomes" id="UP000321793"/>
    </source>
</evidence>